<dbReference type="PANTHER" id="PTHR43776:SF7">
    <property type="entry name" value="D,D-DIPEPTIDE TRANSPORT ATP-BINDING PROTEIN DDPF-RELATED"/>
    <property type="match status" value="1"/>
</dbReference>
<dbReference type="CDD" id="cd03257">
    <property type="entry name" value="ABC_NikE_OppD_transporters"/>
    <property type="match status" value="1"/>
</dbReference>
<gene>
    <name evidence="7" type="ORF">JQX11_12465</name>
</gene>
<proteinExistence type="inferred from homology"/>
<dbReference type="PROSITE" id="PS50893">
    <property type="entry name" value="ABC_TRANSPORTER_2"/>
    <property type="match status" value="2"/>
</dbReference>
<feature type="domain" description="ABC transporter" evidence="6">
    <location>
        <begin position="29"/>
        <end position="265"/>
    </location>
</feature>
<feature type="compositionally biased region" description="Pro residues" evidence="5">
    <location>
        <begin position="10"/>
        <end position="25"/>
    </location>
</feature>
<keyword evidence="8" id="KW-1185">Reference proteome</keyword>
<evidence type="ECO:0000259" key="6">
    <source>
        <dbReference type="PROSITE" id="PS50893"/>
    </source>
</evidence>
<dbReference type="InterPro" id="IPR003439">
    <property type="entry name" value="ABC_transporter-like_ATP-bd"/>
</dbReference>
<reference evidence="7 8" key="1">
    <citation type="submission" date="2021-02" db="EMBL/GenBank/DDBJ databases">
        <authorList>
            <person name="Ra J.-S."/>
        </authorList>
    </citation>
    <scope>NUCLEOTIDE SEQUENCE [LARGE SCALE GENOMIC DNA]</scope>
    <source>
        <strain evidence="7 8">MMS20-R1-14</strain>
    </source>
</reference>
<dbReference type="PANTHER" id="PTHR43776">
    <property type="entry name" value="TRANSPORT ATP-BINDING PROTEIN"/>
    <property type="match status" value="1"/>
</dbReference>
<organism evidence="7 8">
    <name type="scientific">Micromonospora humida</name>
    <dbReference type="NCBI Taxonomy" id="2809018"/>
    <lineage>
        <taxon>Bacteria</taxon>
        <taxon>Bacillati</taxon>
        <taxon>Actinomycetota</taxon>
        <taxon>Actinomycetes</taxon>
        <taxon>Micromonosporales</taxon>
        <taxon>Micromonosporaceae</taxon>
        <taxon>Micromonospora</taxon>
    </lineage>
</organism>
<evidence type="ECO:0000256" key="5">
    <source>
        <dbReference type="SAM" id="MobiDB-lite"/>
    </source>
</evidence>
<protein>
    <submittedName>
        <fullName evidence="7">ABC transporter ATP-binding protein</fullName>
    </submittedName>
</protein>
<evidence type="ECO:0000256" key="1">
    <source>
        <dbReference type="ARBA" id="ARBA00005417"/>
    </source>
</evidence>
<name>A0ABS2IS43_9ACTN</name>
<keyword evidence="2" id="KW-0813">Transport</keyword>
<dbReference type="InterPro" id="IPR003593">
    <property type="entry name" value="AAA+_ATPase"/>
</dbReference>
<dbReference type="GO" id="GO:0005524">
    <property type="term" value="F:ATP binding"/>
    <property type="evidence" value="ECO:0007669"/>
    <property type="project" value="UniProtKB-KW"/>
</dbReference>
<dbReference type="SUPFAM" id="SSF52540">
    <property type="entry name" value="P-loop containing nucleoside triphosphate hydrolases"/>
    <property type="match status" value="2"/>
</dbReference>
<comment type="similarity">
    <text evidence="1">Belongs to the ABC transporter superfamily.</text>
</comment>
<evidence type="ECO:0000313" key="8">
    <source>
        <dbReference type="Proteomes" id="UP001518872"/>
    </source>
</evidence>
<evidence type="ECO:0000256" key="2">
    <source>
        <dbReference type="ARBA" id="ARBA00022448"/>
    </source>
</evidence>
<evidence type="ECO:0000256" key="3">
    <source>
        <dbReference type="ARBA" id="ARBA00022741"/>
    </source>
</evidence>
<feature type="region of interest" description="Disordered" evidence="5">
    <location>
        <begin position="1"/>
        <end position="27"/>
    </location>
</feature>
<evidence type="ECO:0000256" key="4">
    <source>
        <dbReference type="ARBA" id="ARBA00022840"/>
    </source>
</evidence>
<dbReference type="SMART" id="SM00382">
    <property type="entry name" value="AAA"/>
    <property type="match status" value="2"/>
</dbReference>
<keyword evidence="3" id="KW-0547">Nucleotide-binding</keyword>
<dbReference type="InterPro" id="IPR050319">
    <property type="entry name" value="ABC_transp_ATP-bind"/>
</dbReference>
<dbReference type="Pfam" id="PF00005">
    <property type="entry name" value="ABC_tran"/>
    <property type="match status" value="2"/>
</dbReference>
<dbReference type="InterPro" id="IPR027417">
    <property type="entry name" value="P-loop_NTPase"/>
</dbReference>
<dbReference type="EMBL" id="JAFEUC010000005">
    <property type="protein sequence ID" value="MBM7077160.1"/>
    <property type="molecule type" value="Genomic_DNA"/>
</dbReference>
<dbReference type="Gene3D" id="3.40.50.300">
    <property type="entry name" value="P-loop containing nucleotide triphosphate hydrolases"/>
    <property type="match status" value="2"/>
</dbReference>
<sequence>MLVSRRTDPPPRPAPRTTAPRPPTPGTLLEVRDLTVTSGDTRLVDGVSFALPAGKILAVVGASGSGKTTTGRALLGDVVHTGTVTLAGAPVTTRTPPPPGSVGYVPQQPGAALHPVRRIGAVLDEIARHHTPGTGRSARRRAVTAVLDRVSLPTDRRFLRRFPHQLSGGQQQRLVIAHALLAHAVLLIADEPTTGQDALTRTDVARELTTLARDGIAVLLLSHDLHLVRAVADQILVLHRGAAVEYGTAADVLATPRHRHARDLLAAPPHPPSTATRQDRPLLHVAGLIAAHRDGGRRRDVLHDVTLTVPAGRCLAVVGRSGSGKTTLARCLAGLHPTRTGLVTLDGQPLAGHLDRRRPDELAAIQYVFQDARASFDPHRTVLDQTAAPARRLHDAPPAQARRTALDLLARVGLTEPTVTRRPDRLSGGELHRAALARALASRPRVLICDETTAGLDRLTQHGILTLLDELRHSLRLTVVVISHDRDVVAHLADHIVVLDNGTVVDHGLAEDLLHHAQHPLTRALLHPHPADDTAPTHP</sequence>
<comment type="caution">
    <text evidence="7">The sequence shown here is derived from an EMBL/GenBank/DDBJ whole genome shotgun (WGS) entry which is preliminary data.</text>
</comment>
<accession>A0ABS2IS43</accession>
<feature type="domain" description="ABC transporter" evidence="6">
    <location>
        <begin position="283"/>
        <end position="526"/>
    </location>
</feature>
<evidence type="ECO:0000313" key="7">
    <source>
        <dbReference type="EMBL" id="MBM7077160.1"/>
    </source>
</evidence>
<dbReference type="Proteomes" id="UP001518872">
    <property type="component" value="Unassembled WGS sequence"/>
</dbReference>
<keyword evidence="4 7" id="KW-0067">ATP-binding</keyword>